<evidence type="ECO:0000256" key="1">
    <source>
        <dbReference type="SAM" id="MobiDB-lite"/>
    </source>
</evidence>
<dbReference type="SUPFAM" id="SSF49452">
    <property type="entry name" value="Starch-binding domain-like"/>
    <property type="match status" value="1"/>
</dbReference>
<dbReference type="SUPFAM" id="SSF49478">
    <property type="entry name" value="Cna protein B-type domain"/>
    <property type="match status" value="1"/>
</dbReference>
<dbReference type="RefSeq" id="WP_094552546.1">
    <property type="nucleotide sequence ID" value="NZ_NHOZ01000034.1"/>
</dbReference>
<dbReference type="InterPro" id="IPR013783">
    <property type="entry name" value="Ig-like_fold"/>
</dbReference>
<keyword evidence="2" id="KW-1133">Transmembrane helix</keyword>
<sequence length="2225" mass="244314">MDAQQQAISAVFLAVVITTGAFVPFVQPATAQNESPAPTLDDVEIPDEVTVGESFEVVVDASNDGGRAGAYSTITVSSPDLDDSGDGSQVTVTDDFDHSYSTVSDAGDEIYDKNGDSITAEYALAEAGTTEGDFWDGGESRSFATEITPEESGTLKINVRVTLIDDDDSSKKYTAPRSGPVDQQGYTVRQYEVEVKEETEISAEIEDVDPPSGDYTAGEDVTAETTIRNTGNVEHEFYVGYSVRGPDDEWRDNDRSTHESVWVDPGEEETVDVEWEVEDDAPTGEYDIWTSVYRDADGDQLEDRLDERRMMDVFEVIPENDPPTIQINEPDGEDTLSPGEEVRFEAEGQDPDGNLDGVEWYVESEFTGDSSDLQGSTDVATWERTFDSPGTYEVEAVAFDEEDSYSDPVSWTITVEEPERIDAEITDIDEPTGEFTASETVEADISVENTGNTAHEFYVGYSVRGPDDEWRDNGRSTHESVWVEPGEEKSVGVEWDVEEGAPVGEYDILTSVYRDVDGDELEGRLGYRLSTNVFDVVTENSPPTIDVDEPERRLTVPFDETVEFEIEAEDPDRNLDGVEWYVEGEFTGDTSEVAGGADSATWTRTFDSPGTYEIEAQVFDEEESYSETASWTITVEEPEKIDAQISDVDPPRGEFVQSETVEASVRVRNTGNTAHEFHVGFSVRGPDGKWRDNDRSTHESVWVEPDEEKTVDVEWEVGEDAPAGEYDIWTSVYRNVEGDELEGNLDDKRSPDVFSVVSENAPPTIEVDEPDQRTTVPLGETVEFEIDAEDTDRNLDGVEWYIGDEFTGELSELYGGADSATWTRTFDSPGTYEVEAEAFDEEQAYSGTASWTVTVEEPEEIDAQIEDVDVPNGEFKAPETTEASVTIRNTGNTEHEFYVGYSVRGPDGEWRDNDRSTHEPVWVEPGEEETVDVEWEVEEDAPAGEYDIWTSVYRDVDGDELADKLDEEREPDAFGVAETNTKPILTPIAPNRETTVTAGDTVEFVATATDDNGNLAGVDWYLETDLTESTDAFGEEDESRWTHTFDSAGTYKIEVQAHDEEDAYSEPLSWTVTVEERERVDARIEDISTGSSGYTRGDTVETVVNVNNTGNTEDTFLIHHSVVGPRGDRYGEESEREVSLTPGEDRSVTLRWTVNENAPAGAYDTRVSIRTDSDSVESDTPLDSEADRSSFAVEPNSTLRGTIELADGGPVAGALVRIDSQQVRTNDNGEFQLENLPAGEHEVTVTADAGSTTRELRLDAGETRELDIEIGAAAEIANTVGPSTIETEESFSLGIRVRNTGASEQTFSVAVPNSLAIGTEGPAEQEITLSEGESALVRFDTTLYAAFSGDGIPITVSTDGAVVATGRHSISVQRTGVKLTFVDASGDLLTDTRVIVEGAPTQYTDESGTIQLTGLDPGEYSVEVGPATNPYDPVTVTVTDGEIRERRIQMSTGSTLAVTVLGEQPIESARVTLYSPDGTAQTKRTNANGETSFRDLASGRYSVYVSGDAVSDDVIRDISVSGKQQIAIDAEAAAKSEPVALSGQLTTKQGDSIQDATIRVSGRSDAAEFTTDSAGQFRTNAEYLPDETYTIRVSIDGAVWEYRKITPEEDGREFDLTVPDVAVATREADEAGEDWLDSTTAGEALGSFVGFATESAKQSIFRGITPDKYSFGEISSERIESVDVSEACADTHVTATTECLASSNQLRHERSIGSYGSMMGAASAFQNTVESIRSLPQSIYVLWQAASNPVDTVVGAFESFVYLTTHPEVLEQIVERLPQRVIEQQKADNPFPEGSVDHNQFADAWYSGYVTFVAAEMVVARGAGKAAQASTYASKVSSKLDSGRAYLKTVGGRDQLGAYMRNRRNLPDPTDAPGYSAVIRRTGDDGDEFREKLSDDELALFLKLEQTDGIPRERLKQFVEDSGQNGAFLVKNSIDKGDSDMLRWMFTVDQDREYADIWDEWRADVAQKYAVSQENDELSDSFVRGATHEDLRRYVGAVHKEATSDKVVGYRDHMQKIIEQTATRNNRDGYSTELSSRTREAESVATYARRNDVTQVVVEPEIEGTDKDIDLFVRRAGDRPDYVEVKEWTPRFDDSRGANMRDLLFGERNANAKFAEAEDIDGTAVVEVVVSEDHDRDELQEIIEKQIRTHRADDGEIHFDAIRVRDMSGTTQTGRITAGDITWGAVVGAAATSDNDGEDSEEQDRIVVPDQPDVSVPLSTTAGAP</sequence>
<accession>A0A256J7T0</accession>
<feature type="region of interest" description="Disordered" evidence="1">
    <location>
        <begin position="2190"/>
        <end position="2225"/>
    </location>
</feature>
<reference evidence="4 5" key="1">
    <citation type="journal article" date="2014" name="Front. Microbiol.">
        <title>Population and genomic analysis of the genus Halorubrum.</title>
        <authorList>
            <person name="Fullmer M.S."/>
            <person name="Soucy S.M."/>
            <person name="Swithers K.S."/>
            <person name="Makkay A.M."/>
            <person name="Wheeler R."/>
            <person name="Ventosa A."/>
            <person name="Gogarten J.P."/>
            <person name="Papke R.T."/>
        </authorList>
    </citation>
    <scope>NUCLEOTIDE SEQUENCE [LARGE SCALE GENOMIC DNA]</scope>
    <source>
        <strain evidence="4 5">Ga36</strain>
    </source>
</reference>
<feature type="region of interest" description="Disordered" evidence="1">
    <location>
        <begin position="250"/>
        <end position="269"/>
    </location>
</feature>
<evidence type="ECO:0000313" key="5">
    <source>
        <dbReference type="Proteomes" id="UP000215731"/>
    </source>
</evidence>
<proteinExistence type="predicted"/>
<dbReference type="InterPro" id="IPR035986">
    <property type="entry name" value="PKD_dom_sf"/>
</dbReference>
<dbReference type="SUPFAM" id="SSF49299">
    <property type="entry name" value="PKD domain"/>
    <property type="match status" value="4"/>
</dbReference>
<dbReference type="EMBL" id="NHOZ01000034">
    <property type="protein sequence ID" value="OYR64884.1"/>
    <property type="molecule type" value="Genomic_DNA"/>
</dbReference>
<dbReference type="Gene3D" id="2.60.40.1120">
    <property type="entry name" value="Carboxypeptidase-like, regulatory domain"/>
    <property type="match status" value="2"/>
</dbReference>
<keyword evidence="2" id="KW-0812">Transmembrane</keyword>
<dbReference type="InterPro" id="IPR018905">
    <property type="entry name" value="A-galactase_NEW3"/>
</dbReference>
<dbReference type="SUPFAM" id="SSF49464">
    <property type="entry name" value="Carboxypeptidase regulatory domain-like"/>
    <property type="match status" value="1"/>
</dbReference>
<dbReference type="GO" id="GO:0030246">
    <property type="term" value="F:carbohydrate binding"/>
    <property type="evidence" value="ECO:0007669"/>
    <property type="project" value="InterPro"/>
</dbReference>
<dbReference type="Pfam" id="PF10633">
    <property type="entry name" value="NPCBM_assoc"/>
    <property type="match status" value="1"/>
</dbReference>
<dbReference type="Pfam" id="PF17957">
    <property type="entry name" value="Big_7"/>
    <property type="match status" value="2"/>
</dbReference>
<name>A0A256J7T0_HALEZ</name>
<protein>
    <recommendedName>
        <fullName evidence="3">Alpha-galactosidase NEW3 domain-containing protein</fullName>
    </recommendedName>
</protein>
<evidence type="ECO:0000313" key="4">
    <source>
        <dbReference type="EMBL" id="OYR64884.1"/>
    </source>
</evidence>
<keyword evidence="2" id="KW-0472">Membrane</keyword>
<feature type="domain" description="Alpha-galactosidase NEW3" evidence="3">
    <location>
        <begin position="659"/>
        <end position="730"/>
    </location>
</feature>
<gene>
    <name evidence="4" type="ORF">DJ80_03540</name>
</gene>
<dbReference type="Gene3D" id="2.60.40.10">
    <property type="entry name" value="Immunoglobulins"/>
    <property type="match status" value="8"/>
</dbReference>
<dbReference type="InterPro" id="IPR013784">
    <property type="entry name" value="Carb-bd-like_fold"/>
</dbReference>
<organism evidence="4 5">
    <name type="scientific">Halorubrum ezzemoulense</name>
    <name type="common">Halorubrum chaoviator</name>
    <dbReference type="NCBI Taxonomy" id="337243"/>
    <lineage>
        <taxon>Archaea</taxon>
        <taxon>Methanobacteriati</taxon>
        <taxon>Methanobacteriota</taxon>
        <taxon>Stenosarchaea group</taxon>
        <taxon>Halobacteria</taxon>
        <taxon>Halobacteriales</taxon>
        <taxon>Haloferacaceae</taxon>
        <taxon>Halorubrum</taxon>
    </lineage>
</organism>
<feature type="transmembrane region" description="Helical" evidence="2">
    <location>
        <begin position="7"/>
        <end position="26"/>
    </location>
</feature>
<dbReference type="Proteomes" id="UP000215731">
    <property type="component" value="Unassembled WGS sequence"/>
</dbReference>
<dbReference type="Pfam" id="PF13620">
    <property type="entry name" value="CarboxypepD_reg"/>
    <property type="match status" value="1"/>
</dbReference>
<dbReference type="InterPro" id="IPR008969">
    <property type="entry name" value="CarboxyPept-like_regulatory"/>
</dbReference>
<evidence type="ECO:0000259" key="3">
    <source>
        <dbReference type="Pfam" id="PF10633"/>
    </source>
</evidence>
<comment type="caution">
    <text evidence="4">The sequence shown here is derived from an EMBL/GenBank/DDBJ whole genome shotgun (WGS) entry which is preliminary data.</text>
</comment>
<evidence type="ECO:0000256" key="2">
    <source>
        <dbReference type="SAM" id="Phobius"/>
    </source>
</evidence>